<dbReference type="Pfam" id="PF07695">
    <property type="entry name" value="7TMR-DISM_7TM"/>
    <property type="match status" value="1"/>
</dbReference>
<keyword evidence="1" id="KW-1133">Transmembrane helix</keyword>
<dbReference type="InterPro" id="IPR011623">
    <property type="entry name" value="7TMR_DISM_rcpt_extracell_dom1"/>
</dbReference>
<evidence type="ECO:0000256" key="1">
    <source>
        <dbReference type="SAM" id="Phobius"/>
    </source>
</evidence>
<accession>A0A069RFU3</accession>
<feature type="transmembrane region" description="Helical" evidence="1">
    <location>
        <begin position="265"/>
        <end position="284"/>
    </location>
</feature>
<feature type="transmembrane region" description="Helical" evidence="1">
    <location>
        <begin position="228"/>
        <end position="245"/>
    </location>
</feature>
<gene>
    <name evidence="3" type="ORF">CLIT_10c03700</name>
</gene>
<keyword evidence="1" id="KW-0812">Transmembrane</keyword>
<dbReference type="eggNOG" id="COG3706">
    <property type="taxonomic scope" value="Bacteria"/>
</dbReference>
<sequence>MKRLFLYITFYIIILMTGCTKVNIYNAHDGTLDLSGQTFDDNTVYKMRGEWKIAWNQFLDPVKDLQKIKDLDTCVVVPHTWSRLQLDDTSIGNQGFGTLVLDIDTGIEPVSLAVKSTYITSAFDMYANGTLIASNGNIGETPNSVRAMWHPVVGTIGENNGKIQLVIHFSNFNHRRFVIKDFYIGSESAISNHKNNRLAMDLIAFGSIFIMGLYHFMIYILRRRDSASLFFSLLCFSYAGRTLMVGDRFVYEIFPDIPWELFMKLAYITFYITAVSIVLFVQRTFSTFNHTYVKKLMVASTSIAVVSTVILPHVYSTYYLCLLNLCC</sequence>
<dbReference type="Proteomes" id="UP000027946">
    <property type="component" value="Unassembled WGS sequence"/>
</dbReference>
<protein>
    <submittedName>
        <fullName evidence="3">Response regulator receiver protein</fullName>
    </submittedName>
</protein>
<dbReference type="EMBL" id="JJMM01000010">
    <property type="protein sequence ID" value="KDR95643.1"/>
    <property type="molecule type" value="Genomic_DNA"/>
</dbReference>
<keyword evidence="4" id="KW-1185">Reference proteome</keyword>
<evidence type="ECO:0000313" key="4">
    <source>
        <dbReference type="Proteomes" id="UP000027946"/>
    </source>
</evidence>
<reference evidence="3 4" key="1">
    <citation type="submission" date="2014-03" db="EMBL/GenBank/DDBJ databases">
        <title>Genome sequence of Clostridium litorale W6, DSM 5388.</title>
        <authorList>
            <person name="Poehlein A."/>
            <person name="Jagirdar A."/>
            <person name="Khonsari B."/>
            <person name="Chibani C.M."/>
            <person name="Gutierrez Gutierrez D.A."/>
            <person name="Davydova E."/>
            <person name="Alghaithi H.S."/>
            <person name="Nair K.P."/>
            <person name="Dhamotharan K."/>
            <person name="Chandran L."/>
            <person name="G W."/>
            <person name="Daniel R."/>
        </authorList>
    </citation>
    <scope>NUCLEOTIDE SEQUENCE [LARGE SCALE GENOMIC DNA]</scope>
    <source>
        <strain evidence="3 4">W6</strain>
    </source>
</reference>
<keyword evidence="1" id="KW-0472">Membrane</keyword>
<dbReference type="STRING" id="1121324.CLIT_10c03700"/>
<dbReference type="PROSITE" id="PS51257">
    <property type="entry name" value="PROKAR_LIPOPROTEIN"/>
    <property type="match status" value="1"/>
</dbReference>
<feature type="transmembrane region" description="Helical" evidence="1">
    <location>
        <begin position="296"/>
        <end position="315"/>
    </location>
</feature>
<evidence type="ECO:0000313" key="3">
    <source>
        <dbReference type="EMBL" id="KDR95643.1"/>
    </source>
</evidence>
<comment type="caution">
    <text evidence="3">The sequence shown here is derived from an EMBL/GenBank/DDBJ whole genome shotgun (WGS) entry which is preliminary data.</text>
</comment>
<organism evidence="3 4">
    <name type="scientific">Peptoclostridium litorale DSM 5388</name>
    <dbReference type="NCBI Taxonomy" id="1121324"/>
    <lineage>
        <taxon>Bacteria</taxon>
        <taxon>Bacillati</taxon>
        <taxon>Bacillota</taxon>
        <taxon>Clostridia</taxon>
        <taxon>Peptostreptococcales</taxon>
        <taxon>Peptoclostridiaceae</taxon>
        <taxon>Peptoclostridium</taxon>
    </lineage>
</organism>
<feature type="domain" description="7TM-DISM receptor extracellular" evidence="2">
    <location>
        <begin position="200"/>
        <end position="319"/>
    </location>
</feature>
<proteinExistence type="predicted"/>
<feature type="transmembrane region" description="Helical" evidence="1">
    <location>
        <begin position="202"/>
        <end position="221"/>
    </location>
</feature>
<evidence type="ECO:0000259" key="2">
    <source>
        <dbReference type="Pfam" id="PF07695"/>
    </source>
</evidence>
<dbReference type="AlphaFoldDB" id="A0A069RFU3"/>
<name>A0A069RFU3_PEPLI</name>